<feature type="region of interest" description="Disordered" evidence="1">
    <location>
        <begin position="386"/>
        <end position="466"/>
    </location>
</feature>
<evidence type="ECO:0000313" key="3">
    <source>
        <dbReference type="EMBL" id="KAF2432340.1"/>
    </source>
</evidence>
<dbReference type="GO" id="GO:0000027">
    <property type="term" value="P:ribosomal large subunit assembly"/>
    <property type="evidence" value="ECO:0007669"/>
    <property type="project" value="TreeGrafter"/>
</dbReference>
<dbReference type="Pfam" id="PF04427">
    <property type="entry name" value="Brix"/>
    <property type="match status" value="1"/>
</dbReference>
<feature type="compositionally biased region" description="Basic residues" evidence="1">
    <location>
        <begin position="1"/>
        <end position="11"/>
    </location>
</feature>
<feature type="region of interest" description="Disordered" evidence="1">
    <location>
        <begin position="303"/>
        <end position="331"/>
    </location>
</feature>
<dbReference type="PANTHER" id="PTHR12661">
    <property type="entry name" value="PETER PAN-RELATED"/>
    <property type="match status" value="1"/>
</dbReference>
<dbReference type="GO" id="GO:0030687">
    <property type="term" value="C:preribosome, large subunit precursor"/>
    <property type="evidence" value="ECO:0007669"/>
    <property type="project" value="TreeGrafter"/>
</dbReference>
<keyword evidence="4" id="KW-1185">Reference proteome</keyword>
<dbReference type="Proteomes" id="UP000800235">
    <property type="component" value="Unassembled WGS sequence"/>
</dbReference>
<dbReference type="SMART" id="SM00879">
    <property type="entry name" value="Brix"/>
    <property type="match status" value="1"/>
</dbReference>
<feature type="region of interest" description="Disordered" evidence="1">
    <location>
        <begin position="236"/>
        <end position="257"/>
    </location>
</feature>
<dbReference type="PROSITE" id="PS50833">
    <property type="entry name" value="BRIX"/>
    <property type="match status" value="1"/>
</dbReference>
<evidence type="ECO:0000313" key="4">
    <source>
        <dbReference type="Proteomes" id="UP000800235"/>
    </source>
</evidence>
<dbReference type="GO" id="GO:0019843">
    <property type="term" value="F:rRNA binding"/>
    <property type="evidence" value="ECO:0007669"/>
    <property type="project" value="InterPro"/>
</dbReference>
<organism evidence="3 4">
    <name type="scientific">Tothia fuscella</name>
    <dbReference type="NCBI Taxonomy" id="1048955"/>
    <lineage>
        <taxon>Eukaryota</taxon>
        <taxon>Fungi</taxon>
        <taxon>Dikarya</taxon>
        <taxon>Ascomycota</taxon>
        <taxon>Pezizomycotina</taxon>
        <taxon>Dothideomycetes</taxon>
        <taxon>Pleosporomycetidae</taxon>
        <taxon>Venturiales</taxon>
        <taxon>Cylindrosympodiaceae</taxon>
        <taxon>Tothia</taxon>
    </lineage>
</organism>
<feature type="compositionally biased region" description="Basic and acidic residues" evidence="1">
    <location>
        <begin position="239"/>
        <end position="251"/>
    </location>
</feature>
<dbReference type="EMBL" id="MU007026">
    <property type="protein sequence ID" value="KAF2432340.1"/>
    <property type="molecule type" value="Genomic_DNA"/>
</dbReference>
<evidence type="ECO:0000259" key="2">
    <source>
        <dbReference type="PROSITE" id="PS50833"/>
    </source>
</evidence>
<feature type="region of interest" description="Disordered" evidence="1">
    <location>
        <begin position="1"/>
        <end position="25"/>
    </location>
</feature>
<name>A0A9P4NU85_9PEZI</name>
<proteinExistence type="predicted"/>
<feature type="domain" description="Brix" evidence="2">
    <location>
        <begin position="33"/>
        <end position="358"/>
    </location>
</feature>
<feature type="compositionally biased region" description="Basic and acidic residues" evidence="1">
    <location>
        <begin position="386"/>
        <end position="412"/>
    </location>
</feature>
<dbReference type="PANTHER" id="PTHR12661:SF5">
    <property type="entry name" value="SUPPRESSOR OF SWI4 1 HOMOLOG"/>
    <property type="match status" value="1"/>
</dbReference>
<reference evidence="3" key="1">
    <citation type="journal article" date="2020" name="Stud. Mycol.">
        <title>101 Dothideomycetes genomes: a test case for predicting lifestyles and emergence of pathogens.</title>
        <authorList>
            <person name="Haridas S."/>
            <person name="Albert R."/>
            <person name="Binder M."/>
            <person name="Bloem J."/>
            <person name="Labutti K."/>
            <person name="Salamov A."/>
            <person name="Andreopoulos B."/>
            <person name="Baker S."/>
            <person name="Barry K."/>
            <person name="Bills G."/>
            <person name="Bluhm B."/>
            <person name="Cannon C."/>
            <person name="Castanera R."/>
            <person name="Culley D."/>
            <person name="Daum C."/>
            <person name="Ezra D."/>
            <person name="Gonzalez J."/>
            <person name="Henrissat B."/>
            <person name="Kuo A."/>
            <person name="Liang C."/>
            <person name="Lipzen A."/>
            <person name="Lutzoni F."/>
            <person name="Magnuson J."/>
            <person name="Mondo S."/>
            <person name="Nolan M."/>
            <person name="Ohm R."/>
            <person name="Pangilinan J."/>
            <person name="Park H.-J."/>
            <person name="Ramirez L."/>
            <person name="Alfaro M."/>
            <person name="Sun H."/>
            <person name="Tritt A."/>
            <person name="Yoshinaga Y."/>
            <person name="Zwiers L.-H."/>
            <person name="Turgeon B."/>
            <person name="Goodwin S."/>
            <person name="Spatafora J."/>
            <person name="Crous P."/>
            <person name="Grigoriev I."/>
        </authorList>
    </citation>
    <scope>NUCLEOTIDE SEQUENCE</scope>
    <source>
        <strain evidence="3">CBS 130266</strain>
    </source>
</reference>
<gene>
    <name evidence="3" type="ORF">EJ08DRAFT_648128</name>
</gene>
<protein>
    <submittedName>
        <fullName evidence="3">Brix-domain-containing protein</fullName>
    </submittedName>
</protein>
<dbReference type="GO" id="GO:0006364">
    <property type="term" value="P:rRNA processing"/>
    <property type="evidence" value="ECO:0007669"/>
    <property type="project" value="InterPro"/>
</dbReference>
<dbReference type="AlphaFoldDB" id="A0A9P4NU85"/>
<dbReference type="InterPro" id="IPR007109">
    <property type="entry name" value="Brix"/>
</dbReference>
<feature type="compositionally biased region" description="Acidic residues" evidence="1">
    <location>
        <begin position="438"/>
        <end position="466"/>
    </location>
</feature>
<sequence length="466" mass="52044">MARRRVKKRTHVGANNGANVPQNGKAIDKLPKSMVIRIGAGEVGPSISQLVKDVRSVMEPGTAARLKERKSNKLRDFTTMAGPLAVTHLMLFSRSETGNTNMRLAITPRGPTLNFRVENYSLCKDVLKSQRHPKSSKQLYLNAPLLVMNNFNTPPSASKSPEDPAAVPKHLETLVTTIFQSLFPPLSPQTTPLSSIKRILLLNREPPTDPANNAYTITLRHYAINTKSTGLPKSLKRLNNAEKRDKKDKGRGVGVPNLGKLEDVADYLLQADAGEGNYTSASESEPETDAEVEVLASGTKKILSRSQREKVREAQDAGKGKSFSEKGRPGLEKRAIQLKELGPRMRLRLVKVEEGLCGGKIMWHDFVQKTKAQEKELEAKWNVKRKEKEERKRIQRENVERKKKERGSGKGEEGEDEDDEDFWDSEDEMNDVGGGAEVDGEKEEEYETEEEDEDEDEDEEMEEGGG</sequence>
<feature type="compositionally biased region" description="Basic and acidic residues" evidence="1">
    <location>
        <begin position="306"/>
        <end position="331"/>
    </location>
</feature>
<dbReference type="InterPro" id="IPR045112">
    <property type="entry name" value="PPAN-like"/>
</dbReference>
<evidence type="ECO:0000256" key="1">
    <source>
        <dbReference type="SAM" id="MobiDB-lite"/>
    </source>
</evidence>
<comment type="caution">
    <text evidence="3">The sequence shown here is derived from an EMBL/GenBank/DDBJ whole genome shotgun (WGS) entry which is preliminary data.</text>
</comment>
<feature type="compositionally biased region" description="Acidic residues" evidence="1">
    <location>
        <begin position="413"/>
        <end position="430"/>
    </location>
</feature>
<accession>A0A9P4NU85</accession>
<dbReference type="OrthoDB" id="10261452at2759"/>